<evidence type="ECO:0000313" key="3">
    <source>
        <dbReference type="Proteomes" id="UP000019364"/>
    </source>
</evidence>
<dbReference type="Gene3D" id="3.40.630.30">
    <property type="match status" value="1"/>
</dbReference>
<feature type="domain" description="N-acetyltransferase" evidence="1">
    <location>
        <begin position="6"/>
        <end position="145"/>
    </location>
</feature>
<dbReference type="RefSeq" id="WP_036645768.1">
    <property type="nucleotide sequence ID" value="NZ_BAVZ01000001.1"/>
</dbReference>
<dbReference type="PROSITE" id="PS51186">
    <property type="entry name" value="GNAT"/>
    <property type="match status" value="1"/>
</dbReference>
<protein>
    <submittedName>
        <fullName evidence="2">N-acetyltransferase</fullName>
    </submittedName>
</protein>
<dbReference type="Pfam" id="PF00583">
    <property type="entry name" value="Acetyltransf_1"/>
    <property type="match status" value="1"/>
</dbReference>
<name>W7YGE1_9BACL</name>
<organism evidence="2 3">
    <name type="scientific">Paenibacillus pini JCM 16418</name>
    <dbReference type="NCBI Taxonomy" id="1236976"/>
    <lineage>
        <taxon>Bacteria</taxon>
        <taxon>Bacillati</taxon>
        <taxon>Bacillota</taxon>
        <taxon>Bacilli</taxon>
        <taxon>Bacillales</taxon>
        <taxon>Paenibacillaceae</taxon>
        <taxon>Paenibacillus</taxon>
    </lineage>
</organism>
<dbReference type="EMBL" id="BAVZ01000001">
    <property type="protein sequence ID" value="GAF06598.1"/>
    <property type="molecule type" value="Genomic_DNA"/>
</dbReference>
<keyword evidence="3" id="KW-1185">Reference proteome</keyword>
<dbReference type="STRING" id="1236976.JCM16418_566"/>
<evidence type="ECO:0000259" key="1">
    <source>
        <dbReference type="PROSITE" id="PS51186"/>
    </source>
</evidence>
<dbReference type="SUPFAM" id="SSF55729">
    <property type="entry name" value="Acyl-CoA N-acyltransferases (Nat)"/>
    <property type="match status" value="1"/>
</dbReference>
<reference evidence="2 3" key="1">
    <citation type="journal article" date="2014" name="Genome Announc.">
        <title>Draft Genome Sequence of Paenibacillus pini JCM 16418T, Isolated from the Rhizosphere of Pine Tree.</title>
        <authorList>
            <person name="Yuki M."/>
            <person name="Oshima K."/>
            <person name="Suda W."/>
            <person name="Oshida Y."/>
            <person name="Kitamura K."/>
            <person name="Iida Y."/>
            <person name="Hattori M."/>
            <person name="Ohkuma M."/>
        </authorList>
    </citation>
    <scope>NUCLEOTIDE SEQUENCE [LARGE SCALE GENOMIC DNA]</scope>
    <source>
        <strain evidence="2 3">JCM 16418</strain>
    </source>
</reference>
<dbReference type="OrthoDB" id="2610997at2"/>
<proteinExistence type="predicted"/>
<dbReference type="AlphaFoldDB" id="W7YGE1"/>
<dbReference type="InterPro" id="IPR016181">
    <property type="entry name" value="Acyl_CoA_acyltransferase"/>
</dbReference>
<dbReference type="Proteomes" id="UP000019364">
    <property type="component" value="Unassembled WGS sequence"/>
</dbReference>
<evidence type="ECO:0000313" key="2">
    <source>
        <dbReference type="EMBL" id="GAF06598.1"/>
    </source>
</evidence>
<keyword evidence="2" id="KW-0808">Transferase</keyword>
<sequence>MNDGEIYLRWANTDDAADLVVFNDAFNGVGLSIEEVQDNIAVTSELIALAVMDDLIVGFACAQYFKSFCYRGLQGEITELYITEAARGKGLGTLLISFLEEELSARGVTSVKVLTGNTNENAIKTYEKSRYSKMEKELLLQKKLEPIR</sequence>
<accession>W7YGE1</accession>
<dbReference type="GO" id="GO:0016747">
    <property type="term" value="F:acyltransferase activity, transferring groups other than amino-acyl groups"/>
    <property type="evidence" value="ECO:0007669"/>
    <property type="project" value="InterPro"/>
</dbReference>
<comment type="caution">
    <text evidence="2">The sequence shown here is derived from an EMBL/GenBank/DDBJ whole genome shotgun (WGS) entry which is preliminary data.</text>
</comment>
<gene>
    <name evidence="2" type="ORF">JCM16418_566</name>
</gene>
<dbReference type="InterPro" id="IPR000182">
    <property type="entry name" value="GNAT_dom"/>
</dbReference>
<dbReference type="eggNOG" id="COG0456">
    <property type="taxonomic scope" value="Bacteria"/>
</dbReference>
<dbReference type="CDD" id="cd04301">
    <property type="entry name" value="NAT_SF"/>
    <property type="match status" value="1"/>
</dbReference>